<dbReference type="RefSeq" id="WP_099520753.1">
    <property type="nucleotide sequence ID" value="NZ_CP016808.1"/>
</dbReference>
<reference evidence="2" key="1">
    <citation type="submission" date="2016-08" db="EMBL/GenBank/DDBJ databases">
        <title>Complete Genome Seqeunce of Paenibacillus sp. BIHB 4019 from tea rhizoplane.</title>
        <authorList>
            <person name="Thakur R."/>
            <person name="Swarnkar M.K."/>
            <person name="Gulati A."/>
        </authorList>
    </citation>
    <scope>NUCLEOTIDE SEQUENCE [LARGE SCALE GENOMIC DNA]</scope>
    <source>
        <strain evidence="2">BIHB4019</strain>
    </source>
</reference>
<gene>
    <name evidence="2" type="ORF">BBD42_27180</name>
</gene>
<dbReference type="EMBL" id="CP016808">
    <property type="protein sequence ID" value="ANY69765.1"/>
    <property type="molecule type" value="Genomic_DNA"/>
</dbReference>
<organism evidence="2">
    <name type="scientific">Paenibacillus sp. BIHB 4019</name>
    <dbReference type="NCBI Taxonomy" id="1870819"/>
    <lineage>
        <taxon>Bacteria</taxon>
        <taxon>Bacillati</taxon>
        <taxon>Bacillota</taxon>
        <taxon>Bacilli</taxon>
        <taxon>Bacillales</taxon>
        <taxon>Paenibacillaceae</taxon>
        <taxon>Paenibacillus</taxon>
    </lineage>
</organism>
<accession>A0A1B2DPX8</accession>
<proteinExistence type="predicted"/>
<dbReference type="AlphaFoldDB" id="A0A1B2DPX8"/>
<evidence type="ECO:0000256" key="1">
    <source>
        <dbReference type="SAM" id="MobiDB-lite"/>
    </source>
</evidence>
<sequence length="114" mass="12524">MGGKIACPLVLCAAATGWKKLQNALVNKKMGDNLVPAGHGGNVKLHESPDSIPSSPSQHHKDFFSKSEAGKKELADRLKNEAEGTYYSDYFHPVWDVEYGWERALKGDGEYSSE</sequence>
<feature type="compositionally biased region" description="Basic and acidic residues" evidence="1">
    <location>
        <begin position="59"/>
        <end position="68"/>
    </location>
</feature>
<feature type="region of interest" description="Disordered" evidence="1">
    <location>
        <begin position="36"/>
        <end position="68"/>
    </location>
</feature>
<evidence type="ECO:0000313" key="2">
    <source>
        <dbReference type="EMBL" id="ANY69765.1"/>
    </source>
</evidence>
<name>A0A1B2DPX8_9BACL</name>
<protein>
    <submittedName>
        <fullName evidence="2">Uncharacterized protein</fullName>
    </submittedName>
</protein>